<keyword evidence="13" id="KW-0472">Membrane</keyword>
<dbReference type="FunFam" id="1.10.630.10:FF:000042">
    <property type="entry name" value="Cytochrome P450"/>
    <property type="match status" value="1"/>
</dbReference>
<dbReference type="PRINTS" id="PR00385">
    <property type="entry name" value="P450"/>
</dbReference>
<dbReference type="SUPFAM" id="SSF48264">
    <property type="entry name" value="Cytochrome P450"/>
    <property type="match status" value="1"/>
</dbReference>
<evidence type="ECO:0000256" key="1">
    <source>
        <dbReference type="ARBA" id="ARBA00004174"/>
    </source>
</evidence>
<comment type="function">
    <text evidence="9">Cytochromes P450 are a group of heme-thiolate monooxygenases. They oxidize a variety of structurally unrelated compounds, including steroids, fatty acids, and xenobiotics.</text>
</comment>
<dbReference type="InterPro" id="IPR036396">
    <property type="entry name" value="Cyt_P450_sf"/>
</dbReference>
<keyword evidence="6" id="KW-0256">Endoplasmic reticulum</keyword>
<dbReference type="Proteomes" id="UP001152320">
    <property type="component" value="Chromosome 23"/>
</dbReference>
<evidence type="ECO:0000256" key="8">
    <source>
        <dbReference type="ARBA" id="ARBA00023004"/>
    </source>
</evidence>
<evidence type="ECO:0000313" key="15">
    <source>
        <dbReference type="Proteomes" id="UP001152320"/>
    </source>
</evidence>
<dbReference type="PANTHER" id="PTHR24302">
    <property type="entry name" value="CYTOCHROME P450 FAMILY 3"/>
    <property type="match status" value="1"/>
</dbReference>
<evidence type="ECO:0000256" key="6">
    <source>
        <dbReference type="ARBA" id="ARBA00022848"/>
    </source>
</evidence>
<evidence type="ECO:0000313" key="14">
    <source>
        <dbReference type="EMBL" id="KAJ8019995.1"/>
    </source>
</evidence>
<keyword evidence="4 10" id="KW-0349">Heme</keyword>
<dbReference type="Gene3D" id="1.10.630.10">
    <property type="entry name" value="Cytochrome P450"/>
    <property type="match status" value="1"/>
</dbReference>
<dbReference type="InterPro" id="IPR017972">
    <property type="entry name" value="Cyt_P450_CS"/>
</dbReference>
<dbReference type="InterPro" id="IPR050705">
    <property type="entry name" value="Cytochrome_P450_3A"/>
</dbReference>
<keyword evidence="13" id="KW-1133">Transmembrane helix</keyword>
<comment type="similarity">
    <text evidence="3 11">Belongs to the cytochrome P450 family.</text>
</comment>
<organism evidence="14 15">
    <name type="scientific">Holothuria leucospilota</name>
    <name type="common">Black long sea cucumber</name>
    <name type="synonym">Mertensiothuria leucospilota</name>
    <dbReference type="NCBI Taxonomy" id="206669"/>
    <lineage>
        <taxon>Eukaryota</taxon>
        <taxon>Metazoa</taxon>
        <taxon>Echinodermata</taxon>
        <taxon>Eleutherozoa</taxon>
        <taxon>Echinozoa</taxon>
        <taxon>Holothuroidea</taxon>
        <taxon>Aspidochirotacea</taxon>
        <taxon>Aspidochirotida</taxon>
        <taxon>Holothuriidae</taxon>
        <taxon>Holothuria</taxon>
    </lineage>
</organism>
<name>A0A9Q0YEQ2_HOLLE</name>
<keyword evidence="5 10" id="KW-0479">Metal-binding</keyword>
<comment type="subcellular location">
    <subcellularLocation>
        <location evidence="2">Endoplasmic reticulum membrane</location>
        <topology evidence="2">Peripheral membrane protein</topology>
    </subcellularLocation>
    <subcellularLocation>
        <location evidence="1">Microsome membrane</location>
        <topology evidence="1">Peripheral membrane protein</topology>
    </subcellularLocation>
</comment>
<evidence type="ECO:0000256" key="2">
    <source>
        <dbReference type="ARBA" id="ARBA00004406"/>
    </source>
</evidence>
<dbReference type="EMBL" id="JAIZAY010000023">
    <property type="protein sequence ID" value="KAJ8019995.1"/>
    <property type="molecule type" value="Genomic_DNA"/>
</dbReference>
<feature type="region of interest" description="Disordered" evidence="12">
    <location>
        <begin position="287"/>
        <end position="308"/>
    </location>
</feature>
<evidence type="ECO:0000256" key="5">
    <source>
        <dbReference type="ARBA" id="ARBA00022723"/>
    </source>
</evidence>
<keyword evidence="8 10" id="KW-0408">Iron</keyword>
<dbReference type="PRINTS" id="PR00463">
    <property type="entry name" value="EP450I"/>
</dbReference>
<dbReference type="GO" id="GO:0005789">
    <property type="term" value="C:endoplasmic reticulum membrane"/>
    <property type="evidence" value="ECO:0007669"/>
    <property type="project" value="UniProtKB-SubCell"/>
</dbReference>
<proteinExistence type="inferred from homology"/>
<evidence type="ECO:0000256" key="12">
    <source>
        <dbReference type="SAM" id="MobiDB-lite"/>
    </source>
</evidence>
<keyword evidence="11" id="KW-0503">Monooxygenase</keyword>
<evidence type="ECO:0000256" key="4">
    <source>
        <dbReference type="ARBA" id="ARBA00022617"/>
    </source>
</evidence>
<dbReference type="CDD" id="cd11055">
    <property type="entry name" value="CYP3A-like"/>
    <property type="match status" value="1"/>
</dbReference>
<dbReference type="Pfam" id="PF00067">
    <property type="entry name" value="p450"/>
    <property type="match status" value="1"/>
</dbReference>
<evidence type="ECO:0000256" key="10">
    <source>
        <dbReference type="PIRSR" id="PIRSR602401-1"/>
    </source>
</evidence>
<keyword evidence="13" id="KW-0812">Transmembrane</keyword>
<evidence type="ECO:0000256" key="13">
    <source>
        <dbReference type="SAM" id="Phobius"/>
    </source>
</evidence>
<feature type="transmembrane region" description="Helical" evidence="13">
    <location>
        <begin position="6"/>
        <end position="26"/>
    </location>
</feature>
<evidence type="ECO:0000256" key="9">
    <source>
        <dbReference type="ARBA" id="ARBA00043906"/>
    </source>
</evidence>
<dbReference type="OrthoDB" id="2789670at2759"/>
<evidence type="ECO:0000256" key="7">
    <source>
        <dbReference type="ARBA" id="ARBA00023002"/>
    </source>
</evidence>
<protein>
    <submittedName>
        <fullName evidence="14">Cytochrome P450 3A11</fullName>
    </submittedName>
</protein>
<evidence type="ECO:0000256" key="11">
    <source>
        <dbReference type="RuleBase" id="RU000461"/>
    </source>
</evidence>
<sequence>MTAYELITNTTTLSLVGLCSVLLLGYDLWKKLYFRRHGIPGPFPLPLIGNILDMSKGFTSELIAKKEKYGKVYGLTVGTFPSFIIQDLDMLKEIFISRFSAFPNHAEEPINEEPFDKGVNVTRDGHWKAVRNTLSPAFTGNKMKLMTPIINKCCDQLVEHFEEKRNTETSIQCKDLFGGYSMDVVASTFFGLEVDSQKNPDDPFVKYAKSAFDIGLWNVKLLLALFIPGMQKLYNLLGIKVLDVNMAKFFKGVITQAIDMRKKEGSTRKDMLQLLIDAHKLDHDEEGDNDGLLNGDIKEDTSSNAPSKTALTDEEIMANAVLFIVAAYETTAAALCMTSYLLATHKEEQEKLIQEIDKFTPRKEDLTYENLSKMEHLDCLIREALRFYPPVSITDRVNDKEDIVVKGITIPKGFAIFVPIYAIHHDPDVWDEPEEFRPERFSKENRSKIRALSWLPFGDGPRMCLGMRLALMEIKFALVRVLQEFQFETCSETEIPPILNTKTAFICPANGIKLQVVPRKKTD</sequence>
<accession>A0A9Q0YEQ2</accession>
<dbReference type="GO" id="GO:0016705">
    <property type="term" value="F:oxidoreductase activity, acting on paired donors, with incorporation or reduction of molecular oxygen"/>
    <property type="evidence" value="ECO:0007669"/>
    <property type="project" value="InterPro"/>
</dbReference>
<feature type="binding site" description="axial binding residue" evidence="10">
    <location>
        <position position="464"/>
    </location>
    <ligand>
        <name>heme</name>
        <dbReference type="ChEBI" id="CHEBI:30413"/>
    </ligand>
    <ligandPart>
        <name>Fe</name>
        <dbReference type="ChEBI" id="CHEBI:18248"/>
    </ligandPart>
</feature>
<dbReference type="InterPro" id="IPR002401">
    <property type="entry name" value="Cyt_P450_E_grp-I"/>
</dbReference>
<comment type="cofactor">
    <cofactor evidence="10">
        <name>heme</name>
        <dbReference type="ChEBI" id="CHEBI:30413"/>
    </cofactor>
</comment>
<dbReference type="GO" id="GO:0008395">
    <property type="term" value="F:steroid hydroxylase activity"/>
    <property type="evidence" value="ECO:0007669"/>
    <property type="project" value="TreeGrafter"/>
</dbReference>
<dbReference type="GO" id="GO:0005506">
    <property type="term" value="F:iron ion binding"/>
    <property type="evidence" value="ECO:0007669"/>
    <property type="project" value="InterPro"/>
</dbReference>
<dbReference type="InterPro" id="IPR001128">
    <property type="entry name" value="Cyt_P450"/>
</dbReference>
<reference evidence="14" key="1">
    <citation type="submission" date="2021-10" db="EMBL/GenBank/DDBJ databases">
        <title>Tropical sea cucumber genome reveals ecological adaptation and Cuvierian tubules defense mechanism.</title>
        <authorList>
            <person name="Chen T."/>
        </authorList>
    </citation>
    <scope>NUCLEOTIDE SEQUENCE</scope>
    <source>
        <strain evidence="14">Nanhai2018</strain>
        <tissue evidence="14">Muscle</tissue>
    </source>
</reference>
<dbReference type="PANTHER" id="PTHR24302:SF15">
    <property type="entry name" value="FATTY-ACID PEROXYGENASE"/>
    <property type="match status" value="1"/>
</dbReference>
<keyword evidence="6" id="KW-0492">Microsome</keyword>
<evidence type="ECO:0000256" key="3">
    <source>
        <dbReference type="ARBA" id="ARBA00010617"/>
    </source>
</evidence>
<dbReference type="AlphaFoldDB" id="A0A9Q0YEQ2"/>
<gene>
    <name evidence="14" type="ORF">HOLleu_41811</name>
</gene>
<dbReference type="GO" id="GO:0020037">
    <property type="term" value="F:heme binding"/>
    <property type="evidence" value="ECO:0007669"/>
    <property type="project" value="InterPro"/>
</dbReference>
<keyword evidence="15" id="KW-1185">Reference proteome</keyword>
<comment type="caution">
    <text evidence="14">The sequence shown here is derived from an EMBL/GenBank/DDBJ whole genome shotgun (WGS) entry which is preliminary data.</text>
</comment>
<dbReference type="PROSITE" id="PS00086">
    <property type="entry name" value="CYTOCHROME_P450"/>
    <property type="match status" value="1"/>
</dbReference>
<keyword evidence="7 11" id="KW-0560">Oxidoreductase</keyword>